<dbReference type="Proteomes" id="UP000655016">
    <property type="component" value="Unassembled WGS sequence"/>
</dbReference>
<dbReference type="EMBL" id="BMKP01000009">
    <property type="protein sequence ID" value="GGF23295.1"/>
    <property type="molecule type" value="Genomic_DNA"/>
</dbReference>
<dbReference type="RefSeq" id="WP_229684379.1">
    <property type="nucleotide sequence ID" value="NZ_BMKP01000009.1"/>
</dbReference>
<evidence type="ECO:0000313" key="1">
    <source>
        <dbReference type="EMBL" id="GGF23295.1"/>
    </source>
</evidence>
<evidence type="ECO:0000313" key="2">
    <source>
        <dbReference type="Proteomes" id="UP000655016"/>
    </source>
</evidence>
<comment type="caution">
    <text evidence="1">The sequence shown here is derived from an EMBL/GenBank/DDBJ whole genome shotgun (WGS) entry which is preliminary data.</text>
</comment>
<organism evidence="1 2">
    <name type="scientific">Flavobacterium limi</name>
    <dbReference type="NCBI Taxonomy" id="2045105"/>
    <lineage>
        <taxon>Bacteria</taxon>
        <taxon>Pseudomonadati</taxon>
        <taxon>Bacteroidota</taxon>
        <taxon>Flavobacteriia</taxon>
        <taxon>Flavobacteriales</taxon>
        <taxon>Flavobacteriaceae</taxon>
        <taxon>Flavobacterium</taxon>
    </lineage>
</organism>
<dbReference type="PROSITE" id="PS51257">
    <property type="entry name" value="PROKAR_LIPOPROTEIN"/>
    <property type="match status" value="1"/>
</dbReference>
<protein>
    <recommendedName>
        <fullName evidence="3">Lipoprotein</fullName>
    </recommendedName>
</protein>
<sequence length="62" mass="7186">MKIRISIVIILVLISCKKVVKEESEKVQNRGHNTIVKRVPEVNNIDTIETSKKHKRTKFCVI</sequence>
<accession>A0ABQ1UPE5</accession>
<keyword evidence="2" id="KW-1185">Reference proteome</keyword>
<evidence type="ECO:0008006" key="3">
    <source>
        <dbReference type="Google" id="ProtNLM"/>
    </source>
</evidence>
<name>A0ABQ1UPE5_9FLAO</name>
<reference evidence="2" key="1">
    <citation type="journal article" date="2019" name="Int. J. Syst. Evol. Microbiol.">
        <title>The Global Catalogue of Microorganisms (GCM) 10K type strain sequencing project: providing services to taxonomists for standard genome sequencing and annotation.</title>
        <authorList>
            <consortium name="The Broad Institute Genomics Platform"/>
            <consortium name="The Broad Institute Genome Sequencing Center for Infectious Disease"/>
            <person name="Wu L."/>
            <person name="Ma J."/>
        </authorList>
    </citation>
    <scope>NUCLEOTIDE SEQUENCE [LARGE SCALE GENOMIC DNA]</scope>
    <source>
        <strain evidence="2">CGMCC 1.16060</strain>
    </source>
</reference>
<proteinExistence type="predicted"/>
<gene>
    <name evidence="1" type="ORF">GCM10011518_35740</name>
</gene>